<protein>
    <submittedName>
        <fullName evidence="1">Uncharacterized protein</fullName>
    </submittedName>
</protein>
<name>A0A7S3NBY0_9SPIT</name>
<evidence type="ECO:0000313" key="1">
    <source>
        <dbReference type="EMBL" id="CAE0349999.1"/>
    </source>
</evidence>
<dbReference type="EMBL" id="HBII01021412">
    <property type="protein sequence ID" value="CAE0349999.1"/>
    <property type="molecule type" value="Transcribed_RNA"/>
</dbReference>
<organism evidence="1">
    <name type="scientific">Euplotes harpa</name>
    <dbReference type="NCBI Taxonomy" id="151035"/>
    <lineage>
        <taxon>Eukaryota</taxon>
        <taxon>Sar</taxon>
        <taxon>Alveolata</taxon>
        <taxon>Ciliophora</taxon>
        <taxon>Intramacronucleata</taxon>
        <taxon>Spirotrichea</taxon>
        <taxon>Hypotrichia</taxon>
        <taxon>Euplotida</taxon>
        <taxon>Euplotidae</taxon>
        <taxon>Euplotes</taxon>
    </lineage>
</organism>
<reference evidence="1" key="1">
    <citation type="submission" date="2021-01" db="EMBL/GenBank/DDBJ databases">
        <authorList>
            <person name="Corre E."/>
            <person name="Pelletier E."/>
            <person name="Niang G."/>
            <person name="Scheremetjew M."/>
            <person name="Finn R."/>
            <person name="Kale V."/>
            <person name="Holt S."/>
            <person name="Cochrane G."/>
            <person name="Meng A."/>
            <person name="Brown T."/>
            <person name="Cohen L."/>
        </authorList>
    </citation>
    <scope>NUCLEOTIDE SEQUENCE</scope>
    <source>
        <strain evidence="1">FSP1.4</strain>
    </source>
</reference>
<sequence>MINEEFDDYEFEGFHVGLQSTRNTRSFRFHTDSSFDDFNSDLLVQKIKSEQEEISTLFGSIGNKFVKASSELRISNEFSNLAFIRHMINYYSFLCSTGYNTQESIDKLFKLKKKLPSIKEIKKYFKEFEIWSLNKFELLAIKIILDIHFYTEKLYGSPPYKKLSKSIIPVMIKFYESMPQAKFFIMITLYRAFAEDSKEYLNEIDNHAYSIPYTFLQKLRKLAASLKETTKGCTKEDFYV</sequence>
<proteinExistence type="predicted"/>
<accession>A0A7S3NBY0</accession>
<dbReference type="AlphaFoldDB" id="A0A7S3NBY0"/>
<gene>
    <name evidence="1" type="ORF">EHAR0213_LOCUS8912</name>
</gene>